<dbReference type="Gene3D" id="3.40.190.290">
    <property type="match status" value="1"/>
</dbReference>
<proteinExistence type="inferred from homology"/>
<dbReference type="Pfam" id="PF00126">
    <property type="entry name" value="HTH_1"/>
    <property type="match status" value="1"/>
</dbReference>
<reference evidence="6 7" key="2">
    <citation type="submission" date="2019-01" db="EMBL/GenBank/DDBJ databases">
        <authorList>
            <person name="Li Y."/>
        </authorList>
    </citation>
    <scope>NUCLEOTIDE SEQUENCE [LARGE SCALE GENOMIC DNA]</scope>
    <source>
        <strain evidence="6 7">2D-5</strain>
    </source>
</reference>
<dbReference type="InterPro" id="IPR000847">
    <property type="entry name" value="LysR_HTH_N"/>
</dbReference>
<reference evidence="6 7" key="1">
    <citation type="submission" date="2019-01" db="EMBL/GenBank/DDBJ databases">
        <title>Sinorhodobacter populi sp. nov. isolated from the symptomatic bark tissue of Populus euramericana canker.</title>
        <authorList>
            <person name="Xu G."/>
        </authorList>
    </citation>
    <scope>NUCLEOTIDE SEQUENCE [LARGE SCALE GENOMIC DNA]</scope>
    <source>
        <strain evidence="6 7">2D-5</strain>
    </source>
</reference>
<dbReference type="InterPro" id="IPR036390">
    <property type="entry name" value="WH_DNA-bd_sf"/>
</dbReference>
<dbReference type="EMBL" id="SAUW01000001">
    <property type="protein sequence ID" value="RWR15531.1"/>
    <property type="molecule type" value="Genomic_DNA"/>
</dbReference>
<feature type="domain" description="HTH lysR-type" evidence="5">
    <location>
        <begin position="2"/>
        <end position="59"/>
    </location>
</feature>
<accession>A0A443J4E6</accession>
<dbReference type="Pfam" id="PF03466">
    <property type="entry name" value="LysR_substrate"/>
    <property type="match status" value="1"/>
</dbReference>
<dbReference type="InterPro" id="IPR036388">
    <property type="entry name" value="WH-like_DNA-bd_sf"/>
</dbReference>
<dbReference type="SUPFAM" id="SSF46785">
    <property type="entry name" value="Winged helix' DNA-binding domain"/>
    <property type="match status" value="1"/>
</dbReference>
<gene>
    <name evidence="6" type="ORF">D2T33_01265</name>
</gene>
<name>A0A443J4E6_9RHOB</name>
<dbReference type="AlphaFoldDB" id="A0A443J4E6"/>
<dbReference type="GO" id="GO:0003700">
    <property type="term" value="F:DNA-binding transcription factor activity"/>
    <property type="evidence" value="ECO:0007669"/>
    <property type="project" value="InterPro"/>
</dbReference>
<dbReference type="InterPro" id="IPR005119">
    <property type="entry name" value="LysR_subst-bd"/>
</dbReference>
<evidence type="ECO:0000256" key="4">
    <source>
        <dbReference type="ARBA" id="ARBA00023163"/>
    </source>
</evidence>
<evidence type="ECO:0000313" key="7">
    <source>
        <dbReference type="Proteomes" id="UP000285710"/>
    </source>
</evidence>
<dbReference type="Proteomes" id="UP000285710">
    <property type="component" value="Unassembled WGS sequence"/>
</dbReference>
<protein>
    <submittedName>
        <fullName evidence="6">LysR family transcriptional regulator</fullName>
    </submittedName>
</protein>
<dbReference type="GO" id="GO:0003677">
    <property type="term" value="F:DNA binding"/>
    <property type="evidence" value="ECO:0007669"/>
    <property type="project" value="UniProtKB-KW"/>
</dbReference>
<dbReference type="PANTHER" id="PTHR30579">
    <property type="entry name" value="TRANSCRIPTIONAL REGULATOR"/>
    <property type="match status" value="1"/>
</dbReference>
<keyword evidence="3" id="KW-0238">DNA-binding</keyword>
<dbReference type="SUPFAM" id="SSF53850">
    <property type="entry name" value="Periplasmic binding protein-like II"/>
    <property type="match status" value="1"/>
</dbReference>
<dbReference type="PANTHER" id="PTHR30579:SF3">
    <property type="entry name" value="TRANSCRIPTIONAL REGULATORY PROTEIN"/>
    <property type="match status" value="1"/>
</dbReference>
<keyword evidence="2" id="KW-0805">Transcription regulation</keyword>
<dbReference type="PROSITE" id="PS50931">
    <property type="entry name" value="HTH_LYSR"/>
    <property type="match status" value="1"/>
</dbReference>
<keyword evidence="7" id="KW-1185">Reference proteome</keyword>
<sequence>MFDWDDLPYFLAVARFRQLSAAGRQIGTSHVTVARRIDRLEARMKMRLFDRAARGYELTPQGRRMLPAAERMEREAERLREEMSGTVSGHRGVFRISMPEGFASFFCQHLRAGLMERFPNLWLELVTLPQVGTLSRREADLMIALDPTPASPYHSEALGDYMLRVYGSEAYLRKASPIRERGDLLAHPFIGYIEDMIFARGLDYLEDVHPGIRCNFKSSSIFSQLAVVSDGAGLGVLPCFLARRLAHLVPVLPGELVLRRTYWMTCHRDVWQSPIVRQVSQLIRDGMELHRHRLIPLDDTPETA</sequence>
<comment type="similarity">
    <text evidence="1">Belongs to the LysR transcriptional regulatory family.</text>
</comment>
<dbReference type="Gene3D" id="1.10.10.10">
    <property type="entry name" value="Winged helix-like DNA-binding domain superfamily/Winged helix DNA-binding domain"/>
    <property type="match status" value="1"/>
</dbReference>
<evidence type="ECO:0000256" key="2">
    <source>
        <dbReference type="ARBA" id="ARBA00023015"/>
    </source>
</evidence>
<comment type="caution">
    <text evidence="6">The sequence shown here is derived from an EMBL/GenBank/DDBJ whole genome shotgun (WGS) entry which is preliminary data.</text>
</comment>
<dbReference type="InterPro" id="IPR050176">
    <property type="entry name" value="LTTR"/>
</dbReference>
<dbReference type="CDD" id="cd05466">
    <property type="entry name" value="PBP2_LTTR_substrate"/>
    <property type="match status" value="1"/>
</dbReference>
<evidence type="ECO:0000256" key="1">
    <source>
        <dbReference type="ARBA" id="ARBA00009437"/>
    </source>
</evidence>
<evidence type="ECO:0000313" key="6">
    <source>
        <dbReference type="EMBL" id="RWR15531.1"/>
    </source>
</evidence>
<evidence type="ECO:0000256" key="3">
    <source>
        <dbReference type="ARBA" id="ARBA00023125"/>
    </source>
</evidence>
<dbReference type="RefSeq" id="WP_128268551.1">
    <property type="nucleotide sequence ID" value="NZ_SAUW01000001.1"/>
</dbReference>
<organism evidence="6 7">
    <name type="scientific">Paenirhodobacter populi</name>
    <dbReference type="NCBI Taxonomy" id="2306993"/>
    <lineage>
        <taxon>Bacteria</taxon>
        <taxon>Pseudomonadati</taxon>
        <taxon>Pseudomonadota</taxon>
        <taxon>Alphaproteobacteria</taxon>
        <taxon>Rhodobacterales</taxon>
        <taxon>Rhodobacter group</taxon>
        <taxon>Paenirhodobacter</taxon>
    </lineage>
</organism>
<evidence type="ECO:0000259" key="5">
    <source>
        <dbReference type="PROSITE" id="PS50931"/>
    </source>
</evidence>
<keyword evidence="4" id="KW-0804">Transcription</keyword>